<evidence type="ECO:0000256" key="1">
    <source>
        <dbReference type="SAM" id="SignalP"/>
    </source>
</evidence>
<keyword evidence="1" id="KW-0732">Signal</keyword>
<comment type="caution">
    <text evidence="2">The sequence shown here is derived from an EMBL/GenBank/DDBJ whole genome shotgun (WGS) entry which is preliminary data.</text>
</comment>
<organism evidence="2 3">
    <name type="scientific">Microcystis aeruginosa NIES-2520</name>
    <dbReference type="NCBI Taxonomy" id="2303982"/>
    <lineage>
        <taxon>Bacteria</taxon>
        <taxon>Bacillati</taxon>
        <taxon>Cyanobacteriota</taxon>
        <taxon>Cyanophyceae</taxon>
        <taxon>Oscillatoriophycideae</taxon>
        <taxon>Chroococcales</taxon>
        <taxon>Microcystaceae</taxon>
        <taxon>Microcystis</taxon>
    </lineage>
</organism>
<protein>
    <recommendedName>
        <fullName evidence="4">PEP-CTERM protein-sorting domain-containing protein</fullName>
    </recommendedName>
</protein>
<dbReference type="AlphaFoldDB" id="A0A5A5RNZ3"/>
<gene>
    <name evidence="2" type="ORF">MiTe_03503</name>
</gene>
<evidence type="ECO:0000313" key="2">
    <source>
        <dbReference type="EMBL" id="GCA76655.1"/>
    </source>
</evidence>
<feature type="chain" id="PRO_5022748749" description="PEP-CTERM protein-sorting domain-containing protein" evidence="1">
    <location>
        <begin position="38"/>
        <end position="249"/>
    </location>
</feature>
<evidence type="ECO:0000313" key="3">
    <source>
        <dbReference type="Proteomes" id="UP000324917"/>
    </source>
</evidence>
<dbReference type="EMBL" id="BHVP01000084">
    <property type="protein sequence ID" value="GCA76655.1"/>
    <property type="molecule type" value="Genomic_DNA"/>
</dbReference>
<dbReference type="RefSeq" id="WP_149987762.1">
    <property type="nucleotide sequence ID" value="NZ_BHVP01000084.1"/>
</dbReference>
<feature type="signal peptide" evidence="1">
    <location>
        <begin position="1"/>
        <end position="37"/>
    </location>
</feature>
<dbReference type="Proteomes" id="UP000324917">
    <property type="component" value="Unassembled WGS sequence"/>
</dbReference>
<sequence length="249" mass="26336">MLKKNQKTAVLPFYGKTAVILATGTLLATSFAHSASAAVLTFDITGINNFDSLNSPSFAGYGDRITSFTNGIFSYGSAGGLTPNVVVDYPNNRTLWWSLEYGNLTNVIYAEEPGTSILDVTLTADPGFEVVLDSFDLAGWPNTDYTINSVQVLSGGTSVFSQSNVFISGTTRTSFNTSNLGSLAASSLTIRFDATNLGSDSDNIGLDNIQFSQRSTSFSPVGTSEPSALVAISAVAGIATFLKRARKDR</sequence>
<reference evidence="2 3" key="1">
    <citation type="submission" date="2018-09" db="EMBL/GenBank/DDBJ databases">
        <title>Evolutionary history of phycoerythrin pigmentation in the water bloom-forming cyanobacterium Microcystis aeruginosa.</title>
        <authorList>
            <person name="Tanabe Y."/>
            <person name="Tanabe Y."/>
            <person name="Yamaguchi H."/>
        </authorList>
    </citation>
    <scope>NUCLEOTIDE SEQUENCE [LARGE SCALE GENOMIC DNA]</scope>
    <source>
        <strain evidence="2 3">NIES-2520</strain>
    </source>
</reference>
<evidence type="ECO:0008006" key="4">
    <source>
        <dbReference type="Google" id="ProtNLM"/>
    </source>
</evidence>
<accession>A0A5A5RNZ3</accession>
<name>A0A5A5RNZ3_MICAE</name>
<proteinExistence type="predicted"/>